<keyword evidence="5" id="KW-1185">Reference proteome</keyword>
<evidence type="ECO:0000313" key="4">
    <source>
        <dbReference type="EMBL" id="VDP58982.1"/>
    </source>
</evidence>
<dbReference type="GO" id="GO:0016020">
    <property type="term" value="C:membrane"/>
    <property type="evidence" value="ECO:0007669"/>
    <property type="project" value="UniProtKB-SubCell"/>
</dbReference>
<sequence length="121" mass="13714">MQTIRFAMDVTMQWVDPLLVWTPTAGSGLTILKIITHPCRIDIAHFPYDIQTCELSIGSWSFSTDSMQLFTPFDSYQPSDDFTGNSEWELLSFTSTAELDTSYEEADFGMVSVMSFAKEPF</sequence>
<reference evidence="6" key="2">
    <citation type="submission" date="2019-09" db="UniProtKB">
        <authorList>
            <consortium name="WormBaseParasite"/>
        </authorList>
    </citation>
    <scope>IDENTIFICATION</scope>
</reference>
<dbReference type="Proteomes" id="UP000050761">
    <property type="component" value="Unassembled WGS sequence"/>
</dbReference>
<dbReference type="OrthoDB" id="410315at2759"/>
<keyword evidence="2" id="KW-0472">Membrane</keyword>
<dbReference type="AlphaFoldDB" id="A0A183GVH7"/>
<dbReference type="InterPro" id="IPR018000">
    <property type="entry name" value="Neurotransmitter_ion_chnl_CS"/>
</dbReference>
<evidence type="ECO:0000256" key="1">
    <source>
        <dbReference type="ARBA" id="ARBA00004141"/>
    </source>
</evidence>
<evidence type="ECO:0000313" key="6">
    <source>
        <dbReference type="WBParaSite" id="HPBE_0002669701-mRNA-1"/>
    </source>
</evidence>
<comment type="subcellular location">
    <subcellularLocation>
        <location evidence="1">Membrane</location>
        <topology evidence="1">Multi-pass membrane protein</topology>
    </subcellularLocation>
</comment>
<dbReference type="WBParaSite" id="HPBE_0002669701-mRNA-1">
    <property type="protein sequence ID" value="HPBE_0002669701-mRNA-1"/>
    <property type="gene ID" value="HPBE_0002669701"/>
</dbReference>
<name>A0A183GVH7_HELPZ</name>
<dbReference type="InterPro" id="IPR006201">
    <property type="entry name" value="Neur_channel"/>
</dbReference>
<protein>
    <submittedName>
        <fullName evidence="6">Neur_chan_LBD domain-containing protein</fullName>
    </submittedName>
</protein>
<organism evidence="5 6">
    <name type="scientific">Heligmosomoides polygyrus</name>
    <name type="common">Parasitic roundworm</name>
    <dbReference type="NCBI Taxonomy" id="6339"/>
    <lineage>
        <taxon>Eukaryota</taxon>
        <taxon>Metazoa</taxon>
        <taxon>Ecdysozoa</taxon>
        <taxon>Nematoda</taxon>
        <taxon>Chromadorea</taxon>
        <taxon>Rhabditida</taxon>
        <taxon>Rhabditina</taxon>
        <taxon>Rhabditomorpha</taxon>
        <taxon>Strongyloidea</taxon>
        <taxon>Heligmosomidae</taxon>
        <taxon>Heligmosomoides</taxon>
    </lineage>
</organism>
<evidence type="ECO:0000313" key="5">
    <source>
        <dbReference type="Proteomes" id="UP000050761"/>
    </source>
</evidence>
<dbReference type="Pfam" id="PF02931">
    <property type="entry name" value="Neur_chan_LBD"/>
    <property type="match status" value="1"/>
</dbReference>
<evidence type="ECO:0000259" key="3">
    <source>
        <dbReference type="Pfam" id="PF02931"/>
    </source>
</evidence>
<gene>
    <name evidence="4" type="ORF">HPBE_LOCUS26696</name>
</gene>
<dbReference type="GO" id="GO:0005230">
    <property type="term" value="F:extracellular ligand-gated monoatomic ion channel activity"/>
    <property type="evidence" value="ECO:0007669"/>
    <property type="project" value="InterPro"/>
</dbReference>
<evidence type="ECO:0000256" key="2">
    <source>
        <dbReference type="ARBA" id="ARBA00023136"/>
    </source>
</evidence>
<dbReference type="EMBL" id="UZAH01040643">
    <property type="protein sequence ID" value="VDP58982.1"/>
    <property type="molecule type" value="Genomic_DNA"/>
</dbReference>
<dbReference type="SUPFAM" id="SSF63712">
    <property type="entry name" value="Nicotinic receptor ligand binding domain-like"/>
    <property type="match status" value="1"/>
</dbReference>
<feature type="domain" description="Neurotransmitter-gated ion-channel ligand-binding" evidence="3">
    <location>
        <begin position="34"/>
        <end position="104"/>
    </location>
</feature>
<accession>A0A183GVH7</accession>
<dbReference type="InterPro" id="IPR036734">
    <property type="entry name" value="Neur_chan_lig-bd_sf"/>
</dbReference>
<proteinExistence type="predicted"/>
<reference evidence="4 5" key="1">
    <citation type="submission" date="2018-11" db="EMBL/GenBank/DDBJ databases">
        <authorList>
            <consortium name="Pathogen Informatics"/>
        </authorList>
    </citation>
    <scope>NUCLEOTIDE SEQUENCE [LARGE SCALE GENOMIC DNA]</scope>
</reference>
<dbReference type="PANTHER" id="PTHR18945">
    <property type="entry name" value="NEUROTRANSMITTER GATED ION CHANNEL"/>
    <property type="match status" value="1"/>
</dbReference>
<accession>A0A3P8E4M7</accession>
<dbReference type="GO" id="GO:0004888">
    <property type="term" value="F:transmembrane signaling receptor activity"/>
    <property type="evidence" value="ECO:0007669"/>
    <property type="project" value="InterPro"/>
</dbReference>
<dbReference type="Gene3D" id="2.70.170.10">
    <property type="entry name" value="Neurotransmitter-gated ion-channel ligand-binding domain"/>
    <property type="match status" value="1"/>
</dbReference>
<dbReference type="PROSITE" id="PS00236">
    <property type="entry name" value="NEUROTR_ION_CHANNEL"/>
    <property type="match status" value="1"/>
</dbReference>
<dbReference type="InterPro" id="IPR006202">
    <property type="entry name" value="Neur_chan_lig-bd"/>
</dbReference>